<proteinExistence type="predicted"/>
<evidence type="ECO:0000313" key="1">
    <source>
        <dbReference type="EMBL" id="GEO96683.1"/>
    </source>
</evidence>
<sequence length="132" mass="14595">MNAPTVLAAAETKLLRAKRAYARKLLGLLADHLRCHHPHAVRLTVYADQRTGEYFIGELLDSRGETMAFDPRSVVVPRTEADGPSGESITVGPHTVTDLLHRALTTHGVPLTKLLRTEQHTGEHYLDLARGR</sequence>
<dbReference type="AlphaFoldDB" id="A0A512IG49"/>
<dbReference type="RefSeq" id="WP_062733955.1">
    <property type="nucleotide sequence ID" value="NZ_BJZS01000093.1"/>
</dbReference>
<dbReference type="EMBL" id="BJZS01000093">
    <property type="protein sequence ID" value="GEO96683.1"/>
    <property type="molecule type" value="Genomic_DNA"/>
</dbReference>
<gene>
    <name evidence="1" type="ORF">KTU01_28060</name>
</gene>
<reference evidence="1 2" key="1">
    <citation type="submission" date="2019-07" db="EMBL/GenBank/DDBJ databases">
        <title>Whole genome shotgun sequence of Kocuria turfanensis NBRC 107627.</title>
        <authorList>
            <person name="Hosoyama A."/>
            <person name="Uohara A."/>
            <person name="Ohji S."/>
            <person name="Ichikawa N."/>
        </authorList>
    </citation>
    <scope>NUCLEOTIDE SEQUENCE [LARGE SCALE GENOMIC DNA]</scope>
    <source>
        <strain evidence="1 2">NBRC 107627</strain>
    </source>
</reference>
<keyword evidence="2" id="KW-1185">Reference proteome</keyword>
<name>A0A512IG49_9MICC</name>
<dbReference type="STRING" id="388357.GCA_001580365_00404"/>
<comment type="caution">
    <text evidence="1">The sequence shown here is derived from an EMBL/GenBank/DDBJ whole genome shotgun (WGS) entry which is preliminary data.</text>
</comment>
<evidence type="ECO:0000313" key="2">
    <source>
        <dbReference type="Proteomes" id="UP000321103"/>
    </source>
</evidence>
<protein>
    <submittedName>
        <fullName evidence="1">Uncharacterized protein</fullName>
    </submittedName>
</protein>
<dbReference type="Proteomes" id="UP000321103">
    <property type="component" value="Unassembled WGS sequence"/>
</dbReference>
<organism evidence="1 2">
    <name type="scientific">Kocuria turfanensis</name>
    <dbReference type="NCBI Taxonomy" id="388357"/>
    <lineage>
        <taxon>Bacteria</taxon>
        <taxon>Bacillati</taxon>
        <taxon>Actinomycetota</taxon>
        <taxon>Actinomycetes</taxon>
        <taxon>Micrococcales</taxon>
        <taxon>Micrococcaceae</taxon>
        <taxon>Kocuria</taxon>
    </lineage>
</organism>
<accession>A0A512IG49</accession>